<evidence type="ECO:0000256" key="2">
    <source>
        <dbReference type="ARBA" id="ARBA00008143"/>
    </source>
</evidence>
<dbReference type="InterPro" id="IPR000531">
    <property type="entry name" value="Beta-barrel_TonB"/>
</dbReference>
<comment type="caution">
    <text evidence="15">The sequence shown here is derived from an EMBL/GenBank/DDBJ whole genome shotgun (WGS) entry which is preliminary data.</text>
</comment>
<organism evidence="15 16">
    <name type="scientific">Moraxella porci DSM 25326</name>
    <dbReference type="NCBI Taxonomy" id="573983"/>
    <lineage>
        <taxon>Bacteria</taxon>
        <taxon>Pseudomonadati</taxon>
        <taxon>Pseudomonadota</taxon>
        <taxon>Gammaproteobacteria</taxon>
        <taxon>Moraxellales</taxon>
        <taxon>Moraxellaceae</taxon>
        <taxon>Moraxella</taxon>
    </lineage>
</organism>
<evidence type="ECO:0000256" key="7">
    <source>
        <dbReference type="ARBA" id="ARBA00023077"/>
    </source>
</evidence>
<evidence type="ECO:0000313" key="16">
    <source>
        <dbReference type="Proteomes" id="UP000190683"/>
    </source>
</evidence>
<dbReference type="STRING" id="573983.B0681_06320"/>
<evidence type="ECO:0000256" key="5">
    <source>
        <dbReference type="ARBA" id="ARBA00022692"/>
    </source>
</evidence>
<evidence type="ECO:0008006" key="17">
    <source>
        <dbReference type="Google" id="ProtNLM"/>
    </source>
</evidence>
<dbReference type="PANTHER" id="PTHR30069:SF29">
    <property type="entry name" value="HEMOGLOBIN AND HEMOGLOBIN-HAPTOGLOBIN-BINDING PROTEIN 1-RELATED"/>
    <property type="match status" value="1"/>
</dbReference>
<keyword evidence="4 11" id="KW-1134">Transmembrane beta strand</keyword>
<reference evidence="15 16" key="1">
    <citation type="submission" date="2017-02" db="EMBL/GenBank/DDBJ databases">
        <title>Draft genome sequence of Moraxella porci CCUG 54912T type strain.</title>
        <authorList>
            <person name="Salva-Serra F."/>
            <person name="Engstrom-Jakobsson H."/>
            <person name="Thorell K."/>
            <person name="Jaen-Luchoro D."/>
            <person name="Gonzales-Siles L."/>
            <person name="Karlsson R."/>
            <person name="Yazdan S."/>
            <person name="Boulund F."/>
            <person name="Johnning A."/>
            <person name="Engstrand L."/>
            <person name="Kristiansson E."/>
            <person name="Moore E."/>
        </authorList>
    </citation>
    <scope>NUCLEOTIDE SEQUENCE [LARGE SCALE GENOMIC DNA]</scope>
    <source>
        <strain evidence="15 16">CCUG 54912</strain>
    </source>
</reference>
<dbReference type="InterPro" id="IPR010949">
    <property type="entry name" value="TonB_Hb/transfer/lactofer_rcpt"/>
</dbReference>
<dbReference type="GO" id="GO:0009279">
    <property type="term" value="C:cell outer membrane"/>
    <property type="evidence" value="ECO:0007669"/>
    <property type="project" value="UniProtKB-SubCell"/>
</dbReference>
<comment type="subcellular location">
    <subcellularLocation>
        <location evidence="1 11">Cell outer membrane</location>
        <topology evidence="1 11">Multi-pass membrane protein</topology>
    </subcellularLocation>
</comment>
<evidence type="ECO:0000313" key="15">
    <source>
        <dbReference type="EMBL" id="OOS24818.1"/>
    </source>
</evidence>
<evidence type="ECO:0000256" key="8">
    <source>
        <dbReference type="ARBA" id="ARBA00023136"/>
    </source>
</evidence>
<dbReference type="GO" id="GO:0015344">
    <property type="term" value="F:siderophore uptake transmembrane transporter activity"/>
    <property type="evidence" value="ECO:0007669"/>
    <property type="project" value="TreeGrafter"/>
</dbReference>
<dbReference type="Pfam" id="PF00593">
    <property type="entry name" value="TonB_dep_Rec_b-barrel"/>
    <property type="match status" value="1"/>
</dbReference>
<keyword evidence="6" id="KW-0732">Signal</keyword>
<keyword evidence="9" id="KW-0675">Receptor</keyword>
<dbReference type="Pfam" id="PF07715">
    <property type="entry name" value="Plug"/>
    <property type="match status" value="1"/>
</dbReference>
<evidence type="ECO:0000256" key="9">
    <source>
        <dbReference type="ARBA" id="ARBA00023170"/>
    </source>
</evidence>
<dbReference type="Gene3D" id="2.40.170.20">
    <property type="entry name" value="TonB-dependent receptor, beta-barrel domain"/>
    <property type="match status" value="2"/>
</dbReference>
<keyword evidence="7 12" id="KW-0798">TonB box</keyword>
<evidence type="ECO:0000256" key="3">
    <source>
        <dbReference type="ARBA" id="ARBA00022448"/>
    </source>
</evidence>
<evidence type="ECO:0000256" key="4">
    <source>
        <dbReference type="ARBA" id="ARBA00022452"/>
    </source>
</evidence>
<dbReference type="SUPFAM" id="SSF56935">
    <property type="entry name" value="Porins"/>
    <property type="match status" value="1"/>
</dbReference>
<dbReference type="InterPro" id="IPR012910">
    <property type="entry name" value="Plug_dom"/>
</dbReference>
<evidence type="ECO:0000256" key="6">
    <source>
        <dbReference type="ARBA" id="ARBA00022729"/>
    </source>
</evidence>
<evidence type="ECO:0000259" key="13">
    <source>
        <dbReference type="Pfam" id="PF00593"/>
    </source>
</evidence>
<dbReference type="NCBIfam" id="TIGR01786">
    <property type="entry name" value="TonB-hemlactrns"/>
    <property type="match status" value="1"/>
</dbReference>
<gene>
    <name evidence="15" type="ORF">B0681_06320</name>
</gene>
<keyword evidence="3 11" id="KW-0813">Transport</keyword>
<dbReference type="GO" id="GO:0044718">
    <property type="term" value="P:siderophore transmembrane transport"/>
    <property type="evidence" value="ECO:0007669"/>
    <property type="project" value="TreeGrafter"/>
</dbReference>
<evidence type="ECO:0000256" key="10">
    <source>
        <dbReference type="ARBA" id="ARBA00023237"/>
    </source>
</evidence>
<keyword evidence="16" id="KW-1185">Reference proteome</keyword>
<protein>
    <recommendedName>
        <fullName evidence="17">TonB-dependent receptor</fullName>
    </recommendedName>
</protein>
<dbReference type="InterPro" id="IPR036942">
    <property type="entry name" value="Beta-barrel_TonB_sf"/>
</dbReference>
<dbReference type="Proteomes" id="UP000190683">
    <property type="component" value="Unassembled WGS sequence"/>
</dbReference>
<dbReference type="PANTHER" id="PTHR30069">
    <property type="entry name" value="TONB-DEPENDENT OUTER MEMBRANE RECEPTOR"/>
    <property type="match status" value="1"/>
</dbReference>
<keyword evidence="10 11" id="KW-0998">Cell outer membrane</keyword>
<dbReference type="AlphaFoldDB" id="A0A1T0CR22"/>
<feature type="domain" description="TonB-dependent receptor-like beta-barrel" evidence="13">
    <location>
        <begin position="442"/>
        <end position="937"/>
    </location>
</feature>
<evidence type="ECO:0000256" key="11">
    <source>
        <dbReference type="PROSITE-ProRule" id="PRU01360"/>
    </source>
</evidence>
<keyword evidence="8 11" id="KW-0472">Membrane</keyword>
<feature type="domain" description="TonB-dependent receptor plug" evidence="14">
    <location>
        <begin position="33"/>
        <end position="147"/>
    </location>
</feature>
<dbReference type="Gene3D" id="2.170.130.10">
    <property type="entry name" value="TonB-dependent receptor, plug domain"/>
    <property type="match status" value="1"/>
</dbReference>
<dbReference type="EMBL" id="MUYV01000007">
    <property type="protein sequence ID" value="OOS24818.1"/>
    <property type="molecule type" value="Genomic_DNA"/>
</dbReference>
<name>A0A1T0CR22_9GAMM</name>
<evidence type="ECO:0000256" key="12">
    <source>
        <dbReference type="RuleBase" id="RU003357"/>
    </source>
</evidence>
<dbReference type="InterPro" id="IPR037066">
    <property type="entry name" value="Plug_dom_sf"/>
</dbReference>
<dbReference type="PROSITE" id="PS52016">
    <property type="entry name" value="TONB_DEPENDENT_REC_3"/>
    <property type="match status" value="1"/>
</dbReference>
<evidence type="ECO:0000256" key="1">
    <source>
        <dbReference type="ARBA" id="ARBA00004571"/>
    </source>
</evidence>
<accession>A0A1T0CR22</accession>
<dbReference type="CDD" id="cd01347">
    <property type="entry name" value="ligand_gated_channel"/>
    <property type="match status" value="1"/>
</dbReference>
<comment type="similarity">
    <text evidence="2">Belongs to the TonB-dependent receptor family. Hemoglobin/haptoglobin binding protein subfamily.</text>
</comment>
<sequence>MYATAAQADEGAGETDLPTVVLDTQTVTISRQSALAESHIDQAQIARTMASDSRDLVRYETGVSVVETGRMGASGFAIRGVDENRVAVTVDGLHQAQTLSSQGFKELFEGYGNFNNTRNGVEVEHLKRAIVTKGASSLVVGSGALGGMVQYQTKTPQDFLQDKDYFASHKIGYATANNERVNTTTLAGRFADLEALIIRTEREGHEFENYGYDSYDEFLQGREREKADPYTIHKESWLGKLSYAPNDEHRFTIMADTSKLSSQGHDFSYNLNASDYYDRSETRLRHTDDKSERSMFGVSYENHHANALWDGLKLSYHQQKIDNVARTDDYCEGNLSCNEIANPMGWQVKDGKIVDKNGKLPTVTKVGYDTVVSIDGVPVDGAAFSLNRRLNQSWFDCSVFDCTGAITGYRAGYDDDWNPTLSEKQFEFDTDNIVTDHDGKRYAKVKDAGYSDYLLTPVGQGFLERLYKQRHLKTDTKQLNVDADKYLHIGNMAHQLNYGGMYSETDTSMVNQDGSFAHLPQWWAQGFIGLRKDGKSLYDNCAEAKDTANVDRWHSRNTNTYACPSHSPLSSFLIPVTTKTGALYFADKIQVTDKLRLDVGYRYDKIKYQPNYVAGESPAIADDMVKGLFVPLPTPTHGTKPNWWDDQYQGTSDPKFIADLTAWQNAEDVYQQSVADNPAQNIAYFAQPKKYSAHSYALGATFDPTSFARLQLKYARSFRTPTSDEMYFTFKHPDFTILPNTDLKPEIAHNKELALTLHSKLGHVTTSVFQSDYDDFLNLDYLGQKAFKNPYESNIPTLQHQLYQNVNVDKAKITGVEIDAKLNVGEVFPSLQGVNASYKFTDQKGRMAGDIPINAIQPRTSVIGIGYDHANEKFGANLYLTHVDAKKAEDTYNMFYREEGADNSQVKWRSDAYRLWDLTAYYRPTDHVTLQAGVYNLFDKKYLTWDSARSIRSFGTSNMINQTTGQGIHRLYAPERNFKLSAEFKF</sequence>
<keyword evidence="5 11" id="KW-0812">Transmembrane</keyword>
<proteinExistence type="inferred from homology"/>
<dbReference type="InterPro" id="IPR039426">
    <property type="entry name" value="TonB-dep_rcpt-like"/>
</dbReference>
<evidence type="ECO:0000259" key="14">
    <source>
        <dbReference type="Pfam" id="PF07715"/>
    </source>
</evidence>